<dbReference type="EMBL" id="CP096649">
    <property type="protein sequence ID" value="UQK59079.1"/>
    <property type="molecule type" value="Genomic_DNA"/>
</dbReference>
<evidence type="ECO:0000256" key="2">
    <source>
        <dbReference type="ARBA" id="ARBA00006295"/>
    </source>
</evidence>
<keyword evidence="7" id="KW-1185">Reference proteome</keyword>
<comment type="similarity">
    <text evidence="2">Belongs to the ParB family.</text>
</comment>
<dbReference type="KEGG" id="fms:M1R53_07510"/>
<evidence type="ECO:0000313" key="7">
    <source>
        <dbReference type="Proteomes" id="UP000831151"/>
    </source>
</evidence>
<dbReference type="PANTHER" id="PTHR33375:SF1">
    <property type="entry name" value="CHROMOSOME-PARTITIONING PROTEIN PARB-RELATED"/>
    <property type="match status" value="1"/>
</dbReference>
<accession>A0A9E7IVF7</accession>
<feature type="domain" description="ParB-like N-terminal" evidence="5">
    <location>
        <begin position="30"/>
        <end position="120"/>
    </location>
</feature>
<dbReference type="RefSeq" id="WP_249242600.1">
    <property type="nucleotide sequence ID" value="NZ_CP096649.1"/>
</dbReference>
<dbReference type="FunFam" id="1.10.10.2830:FF:000001">
    <property type="entry name" value="Chromosome partitioning protein ParB"/>
    <property type="match status" value="1"/>
</dbReference>
<sequence length="278" mass="31803">MAKKLGKGLGSLLGVESITEITEKSKNELVDMDMALVVPTEAQPRQLFNDDTIKELAESIEKNGLLQPIVLRPMASGKYQIIAGERRYRAFKKLDRKVIPAIVRDYKDEEVDKLQLVENVQREDLNPYDEAIAYLKLKEKYGLKQEDIAKAVGKSRPYISNMTRILSLEDEILEMLKKGEITVSHAKLILSLDTKEERLKLAHKIKDAGLTVKKTEENTRKPKKAKPEDIYIKDIRERLEDFLSTKVSIKHTKRGGSITIDYYTDDDLTRLTDLITED</sequence>
<dbReference type="FunFam" id="3.90.1530.30:FF:000001">
    <property type="entry name" value="Chromosome partitioning protein ParB"/>
    <property type="match status" value="1"/>
</dbReference>
<reference evidence="6" key="1">
    <citation type="submission" date="2022-04" db="EMBL/GenBank/DDBJ databases">
        <title>Complete genome sequences of Ezakiella coagulans and Fenollaria massiliensis.</title>
        <authorList>
            <person name="France M.T."/>
            <person name="Clifford J."/>
            <person name="Narina S."/>
            <person name="Rutt L."/>
            <person name="Ravel J."/>
        </authorList>
    </citation>
    <scope>NUCLEOTIDE SEQUENCE</scope>
    <source>
        <strain evidence="6">C0061C2</strain>
    </source>
</reference>
<dbReference type="CDD" id="cd16393">
    <property type="entry name" value="SPO0J_N"/>
    <property type="match status" value="1"/>
</dbReference>
<dbReference type="PANTHER" id="PTHR33375">
    <property type="entry name" value="CHROMOSOME-PARTITIONING PROTEIN PARB-RELATED"/>
    <property type="match status" value="1"/>
</dbReference>
<evidence type="ECO:0000313" key="6">
    <source>
        <dbReference type="EMBL" id="UQK59079.1"/>
    </source>
</evidence>
<gene>
    <name evidence="6" type="ORF">M1R53_07510</name>
</gene>
<dbReference type="InterPro" id="IPR036086">
    <property type="entry name" value="ParB/Sulfiredoxin_sf"/>
</dbReference>
<dbReference type="Gene3D" id="1.10.10.2830">
    <property type="match status" value="1"/>
</dbReference>
<dbReference type="InterPro" id="IPR004437">
    <property type="entry name" value="ParB/RepB/Spo0J"/>
</dbReference>
<dbReference type="Gene3D" id="3.90.1530.30">
    <property type="match status" value="1"/>
</dbReference>
<dbReference type="GO" id="GO:0003677">
    <property type="term" value="F:DNA binding"/>
    <property type="evidence" value="ECO:0007669"/>
    <property type="project" value="UniProtKB-KW"/>
</dbReference>
<comment type="subcellular location">
    <subcellularLocation>
        <location evidence="1">Cytoplasm</location>
        <location evidence="1">Nucleoid</location>
    </subcellularLocation>
</comment>
<protein>
    <submittedName>
        <fullName evidence="6">ParB/RepB/Spo0J family partition protein</fullName>
    </submittedName>
</protein>
<dbReference type="GO" id="GO:0007059">
    <property type="term" value="P:chromosome segregation"/>
    <property type="evidence" value="ECO:0007669"/>
    <property type="project" value="UniProtKB-KW"/>
</dbReference>
<dbReference type="GO" id="GO:0005694">
    <property type="term" value="C:chromosome"/>
    <property type="evidence" value="ECO:0007669"/>
    <property type="project" value="TreeGrafter"/>
</dbReference>
<evidence type="ECO:0000259" key="5">
    <source>
        <dbReference type="SMART" id="SM00470"/>
    </source>
</evidence>
<dbReference type="Pfam" id="PF02195">
    <property type="entry name" value="ParB_N"/>
    <property type="match status" value="1"/>
</dbReference>
<dbReference type="SMART" id="SM00470">
    <property type="entry name" value="ParB"/>
    <property type="match status" value="1"/>
</dbReference>
<name>A0A9E7IVF7_9FIRM</name>
<evidence type="ECO:0000256" key="4">
    <source>
        <dbReference type="ARBA" id="ARBA00023125"/>
    </source>
</evidence>
<dbReference type="InterPro" id="IPR003115">
    <property type="entry name" value="ParB_N"/>
</dbReference>
<dbReference type="GO" id="GO:0009295">
    <property type="term" value="C:nucleoid"/>
    <property type="evidence" value="ECO:0007669"/>
    <property type="project" value="UniProtKB-SubCell"/>
</dbReference>
<dbReference type="InterPro" id="IPR057240">
    <property type="entry name" value="ParB_dimer_C"/>
</dbReference>
<organism evidence="6 7">
    <name type="scientific">Fenollaria massiliensis</name>
    <dbReference type="NCBI Taxonomy" id="938288"/>
    <lineage>
        <taxon>Bacteria</taxon>
        <taxon>Bacillati</taxon>
        <taxon>Bacillota</taxon>
        <taxon>Clostridia</taxon>
        <taxon>Eubacteriales</taxon>
        <taxon>Fenollaria</taxon>
    </lineage>
</organism>
<proteinExistence type="inferred from homology"/>
<dbReference type="AlphaFoldDB" id="A0A9E7IVF7"/>
<dbReference type="Pfam" id="PF17762">
    <property type="entry name" value="HTH_ParB"/>
    <property type="match status" value="1"/>
</dbReference>
<evidence type="ECO:0000256" key="3">
    <source>
        <dbReference type="ARBA" id="ARBA00022829"/>
    </source>
</evidence>
<dbReference type="Pfam" id="PF23552">
    <property type="entry name" value="ParB_C"/>
    <property type="match status" value="1"/>
</dbReference>
<keyword evidence="4" id="KW-0238">DNA-binding</keyword>
<dbReference type="Proteomes" id="UP000831151">
    <property type="component" value="Chromosome"/>
</dbReference>
<dbReference type="InterPro" id="IPR041468">
    <property type="entry name" value="HTH_ParB/Spo0J"/>
</dbReference>
<keyword evidence="3" id="KW-0159">Chromosome partition</keyword>
<evidence type="ECO:0000256" key="1">
    <source>
        <dbReference type="ARBA" id="ARBA00004453"/>
    </source>
</evidence>
<dbReference type="SUPFAM" id="SSF110849">
    <property type="entry name" value="ParB/Sulfiredoxin"/>
    <property type="match status" value="1"/>
</dbReference>
<dbReference type="NCBIfam" id="TIGR00180">
    <property type="entry name" value="parB_part"/>
    <property type="match status" value="1"/>
</dbReference>
<dbReference type="InterPro" id="IPR050336">
    <property type="entry name" value="Chromosome_partition/occlusion"/>
</dbReference>